<evidence type="ECO:0000313" key="2">
    <source>
        <dbReference type="Proteomes" id="UP001501237"/>
    </source>
</evidence>
<protein>
    <submittedName>
        <fullName evidence="1">Uncharacterized protein</fullName>
    </submittedName>
</protein>
<gene>
    <name evidence="1" type="ORF">GCM10010468_51390</name>
</gene>
<dbReference type="RefSeq" id="WP_344832929.1">
    <property type="nucleotide sequence ID" value="NZ_BAAAUV010000014.1"/>
</dbReference>
<dbReference type="Proteomes" id="UP001501237">
    <property type="component" value="Unassembled WGS sequence"/>
</dbReference>
<evidence type="ECO:0000313" key="1">
    <source>
        <dbReference type="EMBL" id="GAA3224399.1"/>
    </source>
</evidence>
<keyword evidence="2" id="KW-1185">Reference proteome</keyword>
<sequence>MSEPVIAESKHPRDLLDGWVIDHLAERAGRRGHDRNMALRLIDMALVFLVACGENTGAKLSPPSDAIDEVWHDLITCTNEYALFCDAMAGRFIHHRPIVNDDITSGRAHTRTIAAMRSTGLPIDEELLIGSPRCMNTCNHPCSEDD</sequence>
<organism evidence="1 2">
    <name type="scientific">Actinocorallia longicatena</name>
    <dbReference type="NCBI Taxonomy" id="111803"/>
    <lineage>
        <taxon>Bacteria</taxon>
        <taxon>Bacillati</taxon>
        <taxon>Actinomycetota</taxon>
        <taxon>Actinomycetes</taxon>
        <taxon>Streptosporangiales</taxon>
        <taxon>Thermomonosporaceae</taxon>
        <taxon>Actinocorallia</taxon>
    </lineage>
</organism>
<comment type="caution">
    <text evidence="1">The sequence shown here is derived from an EMBL/GenBank/DDBJ whole genome shotgun (WGS) entry which is preliminary data.</text>
</comment>
<reference evidence="2" key="1">
    <citation type="journal article" date="2019" name="Int. J. Syst. Evol. Microbiol.">
        <title>The Global Catalogue of Microorganisms (GCM) 10K type strain sequencing project: providing services to taxonomists for standard genome sequencing and annotation.</title>
        <authorList>
            <consortium name="The Broad Institute Genomics Platform"/>
            <consortium name="The Broad Institute Genome Sequencing Center for Infectious Disease"/>
            <person name="Wu L."/>
            <person name="Ma J."/>
        </authorList>
    </citation>
    <scope>NUCLEOTIDE SEQUENCE [LARGE SCALE GENOMIC DNA]</scope>
    <source>
        <strain evidence="2">JCM 9377</strain>
    </source>
</reference>
<name>A0ABP6QI48_9ACTN</name>
<proteinExistence type="predicted"/>
<accession>A0ABP6QI48</accession>
<dbReference type="EMBL" id="BAAAUV010000014">
    <property type="protein sequence ID" value="GAA3224399.1"/>
    <property type="molecule type" value="Genomic_DNA"/>
</dbReference>